<dbReference type="Pfam" id="PF00319">
    <property type="entry name" value="SRF-TF"/>
    <property type="match status" value="1"/>
</dbReference>
<dbReference type="Gene3D" id="3.40.1810.10">
    <property type="entry name" value="Transcription factor, MADS-box"/>
    <property type="match status" value="1"/>
</dbReference>
<dbReference type="Proteomes" id="UP000825935">
    <property type="component" value="Chromosome 33"/>
</dbReference>
<dbReference type="EMBL" id="U91416">
    <property type="protein sequence ID" value="AAC24493.1"/>
    <property type="molecule type" value="mRNA"/>
</dbReference>
<reference evidence="10" key="2">
    <citation type="submission" date="2021-08" db="EMBL/GenBank/DDBJ databases">
        <title>WGS assembly of Ceratopteris richardii.</title>
        <authorList>
            <person name="Marchant D.B."/>
            <person name="Chen G."/>
            <person name="Jenkins J."/>
            <person name="Shu S."/>
            <person name="Leebens-Mack J."/>
            <person name="Grimwood J."/>
            <person name="Schmutz J."/>
            <person name="Soltis P."/>
            <person name="Soltis D."/>
            <person name="Chen Z.-H."/>
        </authorList>
    </citation>
    <scope>NUCLEOTIDE SEQUENCE</scope>
    <source>
        <strain evidence="10">Whitten #5841</strain>
        <tissue evidence="10">Leaf</tissue>
    </source>
</reference>
<organism evidence="9">
    <name type="scientific">Ceratopteris richardii</name>
    <name type="common">Triangle waterfern</name>
    <dbReference type="NCBI Taxonomy" id="49495"/>
    <lineage>
        <taxon>Eukaryota</taxon>
        <taxon>Viridiplantae</taxon>
        <taxon>Streptophyta</taxon>
        <taxon>Embryophyta</taxon>
        <taxon>Tracheophyta</taxon>
        <taxon>Polypodiopsida</taxon>
        <taxon>Polypodiidae</taxon>
        <taxon>Polypodiales</taxon>
        <taxon>Pteridineae</taxon>
        <taxon>Pteridaceae</taxon>
        <taxon>Parkerioideae</taxon>
        <taxon>Ceratopteris</taxon>
    </lineage>
</organism>
<protein>
    <submittedName>
        <fullName evidence="9">CMADS2</fullName>
    </submittedName>
</protein>
<dbReference type="FunFam" id="3.40.1810.10:FF:000003">
    <property type="entry name" value="MADS-box transcription factor MADS-MC"/>
    <property type="match status" value="1"/>
</dbReference>
<evidence type="ECO:0000313" key="9">
    <source>
        <dbReference type="EMBL" id="AAC24493.1"/>
    </source>
</evidence>
<dbReference type="InterPro" id="IPR002100">
    <property type="entry name" value="TF_MADSbox"/>
</dbReference>
<name>O82092_CERRI</name>
<evidence type="ECO:0000259" key="8">
    <source>
        <dbReference type="PROSITE" id="PS51297"/>
    </source>
</evidence>
<dbReference type="OrthoDB" id="1933443at2759"/>
<dbReference type="GO" id="GO:0005634">
    <property type="term" value="C:nucleus"/>
    <property type="evidence" value="ECO:0007669"/>
    <property type="project" value="UniProtKB-SubCell"/>
</dbReference>
<dbReference type="Pfam" id="PF01486">
    <property type="entry name" value="K-box"/>
    <property type="match status" value="1"/>
</dbReference>
<dbReference type="InterPro" id="IPR036879">
    <property type="entry name" value="TF_MADSbox_sf"/>
</dbReference>
<dbReference type="EMBL" id="CM035438">
    <property type="protein sequence ID" value="KAH7286239.1"/>
    <property type="molecule type" value="Genomic_DNA"/>
</dbReference>
<keyword evidence="11" id="KW-1185">Reference proteome</keyword>
<keyword evidence="3" id="KW-0238">DNA-binding</keyword>
<comment type="subcellular location">
    <subcellularLocation>
        <location evidence="1">Nucleus</location>
    </subcellularLocation>
</comment>
<evidence type="ECO:0000256" key="4">
    <source>
        <dbReference type="ARBA" id="ARBA00023163"/>
    </source>
</evidence>
<evidence type="ECO:0000313" key="10">
    <source>
        <dbReference type="EMBL" id="KAH7286238.1"/>
    </source>
</evidence>
<evidence type="ECO:0000256" key="3">
    <source>
        <dbReference type="ARBA" id="ARBA00023125"/>
    </source>
</evidence>
<gene>
    <name evidence="9" type="primary">CMADS2</name>
    <name evidence="10" type="ORF">KP509_33G065500</name>
</gene>
<keyword evidence="2" id="KW-0805">Transcription regulation</keyword>
<dbReference type="InterPro" id="IPR002487">
    <property type="entry name" value="TF_Kbox"/>
</dbReference>
<dbReference type="GO" id="GO:0003700">
    <property type="term" value="F:DNA-binding transcription factor activity"/>
    <property type="evidence" value="ECO:0007669"/>
    <property type="project" value="InterPro"/>
</dbReference>
<evidence type="ECO:0000256" key="2">
    <source>
        <dbReference type="ARBA" id="ARBA00023015"/>
    </source>
</evidence>
<proteinExistence type="evidence at transcript level"/>
<dbReference type="AlphaFoldDB" id="O82092"/>
<dbReference type="PANTHER" id="PTHR48019">
    <property type="entry name" value="SERUM RESPONSE FACTOR HOMOLOG"/>
    <property type="match status" value="1"/>
</dbReference>
<dbReference type="GO" id="GO:0045944">
    <property type="term" value="P:positive regulation of transcription by RNA polymerase II"/>
    <property type="evidence" value="ECO:0007669"/>
    <property type="project" value="InterPro"/>
</dbReference>
<dbReference type="PROSITE" id="PS51297">
    <property type="entry name" value="K_BOX"/>
    <property type="match status" value="1"/>
</dbReference>
<dbReference type="CDD" id="cd00265">
    <property type="entry name" value="MADS_MEF2_like"/>
    <property type="match status" value="1"/>
</dbReference>
<dbReference type="GO" id="GO:0000977">
    <property type="term" value="F:RNA polymerase II transcription regulatory region sequence-specific DNA binding"/>
    <property type="evidence" value="ECO:0007669"/>
    <property type="project" value="InterPro"/>
</dbReference>
<dbReference type="PROSITE" id="PS50066">
    <property type="entry name" value="MADS_BOX_2"/>
    <property type="match status" value="1"/>
</dbReference>
<evidence type="ECO:0000259" key="7">
    <source>
        <dbReference type="PROSITE" id="PS50066"/>
    </source>
</evidence>
<feature type="domain" description="K-box" evidence="8">
    <location>
        <begin position="83"/>
        <end position="176"/>
    </location>
</feature>
<reference evidence="9" key="1">
    <citation type="journal article" date="1998" name="Proc. Natl. Acad. Sci. U.S.A.">
        <title>Characterization of MADS homeotic genes in the fern Ceratopteris richardii.</title>
        <authorList>
            <person name="Hasebe M."/>
            <person name="Wen C.K."/>
            <person name="Kato M."/>
            <person name="Banks J.A."/>
        </authorList>
    </citation>
    <scope>NUCLEOTIDE SEQUENCE</scope>
    <source>
        <strain evidence="9">Hnn</strain>
    </source>
</reference>
<dbReference type="SUPFAM" id="SSF55455">
    <property type="entry name" value="SRF-like"/>
    <property type="match status" value="1"/>
</dbReference>
<dbReference type="OMA" id="IRAKMDD"/>
<dbReference type="InterPro" id="IPR033896">
    <property type="entry name" value="MEF2-like_N"/>
</dbReference>
<dbReference type="SMART" id="SM00432">
    <property type="entry name" value="MADS"/>
    <property type="match status" value="1"/>
</dbReference>
<evidence type="ECO:0000313" key="11">
    <source>
        <dbReference type="Proteomes" id="UP000825935"/>
    </source>
</evidence>
<evidence type="ECO:0000256" key="5">
    <source>
        <dbReference type="ARBA" id="ARBA00023242"/>
    </source>
</evidence>
<sequence>MVRRKIKIKRIENATTRQVTFSKRRGGLLKKAHDLSVLCDADVGVIIFSSKGKLFQFANPSMKSVLERYYKAQGDAESADNVSSAENIEIDRITLFTEKLKALQRNVIGDDLERLSLRDLIHLEQQIHESLGRIRAKKEEMILDQLEDFKKKVTDARKTTNANSSLLDKLLDFCSSDMTSSHNFVDCEPLLISEAPQADASLAGRAATSEQSTDVRECSPPAKRLRITEDLNHSPVCME</sequence>
<dbReference type="GO" id="GO:0046983">
    <property type="term" value="F:protein dimerization activity"/>
    <property type="evidence" value="ECO:0007669"/>
    <property type="project" value="InterPro"/>
</dbReference>
<dbReference type="InterPro" id="IPR050142">
    <property type="entry name" value="MADS-box/MEF2_TF"/>
</dbReference>
<keyword evidence="4" id="KW-0804">Transcription</keyword>
<feature type="domain" description="MADS-box" evidence="7">
    <location>
        <begin position="1"/>
        <end position="61"/>
    </location>
</feature>
<keyword evidence="5" id="KW-0539">Nucleus</keyword>
<evidence type="ECO:0000256" key="6">
    <source>
        <dbReference type="SAM" id="MobiDB-lite"/>
    </source>
</evidence>
<accession>O82092</accession>
<feature type="region of interest" description="Disordered" evidence="6">
    <location>
        <begin position="202"/>
        <end position="224"/>
    </location>
</feature>
<dbReference type="EMBL" id="CM035438">
    <property type="protein sequence ID" value="KAH7286238.1"/>
    <property type="molecule type" value="Genomic_DNA"/>
</dbReference>
<dbReference type="PRINTS" id="PR00404">
    <property type="entry name" value="MADSDOMAIN"/>
</dbReference>
<evidence type="ECO:0000256" key="1">
    <source>
        <dbReference type="ARBA" id="ARBA00004123"/>
    </source>
</evidence>